<sequence>MENLGAVITFYLTNFTMFLLGSYGAPFFVWVHKQLVECNANTFGVACTVVSVLFVIHLMWKYK</sequence>
<evidence type="ECO:0000256" key="1">
    <source>
        <dbReference type="SAM" id="Phobius"/>
    </source>
</evidence>
<keyword evidence="1" id="KW-0472">Membrane</keyword>
<dbReference type="EMBL" id="NUSP01000024">
    <property type="protein sequence ID" value="PHD57684.1"/>
    <property type="molecule type" value="Genomic_DNA"/>
</dbReference>
<accession>A0A2C4PG68</accession>
<dbReference type="Proteomes" id="UP000223364">
    <property type="component" value="Unassembled WGS sequence"/>
</dbReference>
<evidence type="ECO:0000313" key="3">
    <source>
        <dbReference type="Proteomes" id="UP000223364"/>
    </source>
</evidence>
<proteinExistence type="predicted"/>
<reference evidence="2 3" key="1">
    <citation type="submission" date="2017-09" db="EMBL/GenBank/DDBJ databases">
        <title>Large-scale bioinformatics analysis of Bacillus genomes uncovers conserved roles of natural products in bacterial physiology.</title>
        <authorList>
            <consortium name="Agbiome Team Llc"/>
            <person name="Bleich R.M."/>
            <person name="Grubbs K.J."/>
            <person name="Santa Maria K.C."/>
            <person name="Allen S.E."/>
            <person name="Farag S."/>
            <person name="Shank E.A."/>
            <person name="Bowers A."/>
        </authorList>
    </citation>
    <scope>NUCLEOTIDE SEQUENCE [LARGE SCALE GENOMIC DNA]</scope>
    <source>
        <strain evidence="2 3">AFS044295</strain>
    </source>
</reference>
<name>A0A2C4PG68_9BACI</name>
<protein>
    <submittedName>
        <fullName evidence="2">Uncharacterized protein</fullName>
    </submittedName>
</protein>
<feature type="transmembrane region" description="Helical" evidence="1">
    <location>
        <begin position="6"/>
        <end position="31"/>
    </location>
</feature>
<dbReference type="AlphaFoldDB" id="A0A2C4PG68"/>
<keyword evidence="1" id="KW-0812">Transmembrane</keyword>
<evidence type="ECO:0000313" key="2">
    <source>
        <dbReference type="EMBL" id="PHD57684.1"/>
    </source>
</evidence>
<comment type="caution">
    <text evidence="2">The sequence shown here is derived from an EMBL/GenBank/DDBJ whole genome shotgun (WGS) entry which is preliminary data.</text>
</comment>
<dbReference type="RefSeq" id="WP_098815827.1">
    <property type="nucleotide sequence ID" value="NZ_NUSP01000024.1"/>
</dbReference>
<organism evidence="2 3">
    <name type="scientific">Bacillus wiedmannii</name>
    <dbReference type="NCBI Taxonomy" id="1890302"/>
    <lineage>
        <taxon>Bacteria</taxon>
        <taxon>Bacillati</taxon>
        <taxon>Bacillota</taxon>
        <taxon>Bacilli</taxon>
        <taxon>Bacillales</taxon>
        <taxon>Bacillaceae</taxon>
        <taxon>Bacillus</taxon>
        <taxon>Bacillus cereus group</taxon>
    </lineage>
</organism>
<keyword evidence="1" id="KW-1133">Transmembrane helix</keyword>
<gene>
    <name evidence="2" type="ORF">COF57_22700</name>
</gene>
<feature type="transmembrane region" description="Helical" evidence="1">
    <location>
        <begin position="43"/>
        <end position="60"/>
    </location>
</feature>